<evidence type="ECO:0000313" key="1">
    <source>
        <dbReference type="EMBL" id="BDI31607.1"/>
    </source>
</evidence>
<dbReference type="RefSeq" id="WP_125206179.1">
    <property type="nucleotide sequence ID" value="NZ_AP025739.1"/>
</dbReference>
<keyword evidence="2" id="KW-1185">Reference proteome</keyword>
<accession>A0A402D1G9</accession>
<proteinExistence type="predicted"/>
<dbReference type="KEGG" id="ccot:CCAX7_36580"/>
<organism evidence="1 2">
    <name type="scientific">Capsulimonas corticalis</name>
    <dbReference type="NCBI Taxonomy" id="2219043"/>
    <lineage>
        <taxon>Bacteria</taxon>
        <taxon>Bacillati</taxon>
        <taxon>Armatimonadota</taxon>
        <taxon>Armatimonadia</taxon>
        <taxon>Capsulimonadales</taxon>
        <taxon>Capsulimonadaceae</taxon>
        <taxon>Capsulimonas</taxon>
    </lineage>
</organism>
<gene>
    <name evidence="1" type="ORF">CCAX7_36580</name>
</gene>
<evidence type="ECO:0000313" key="2">
    <source>
        <dbReference type="Proteomes" id="UP000287394"/>
    </source>
</evidence>
<dbReference type="OrthoDB" id="4540313at2"/>
<name>A0A402D1G9_9BACT</name>
<reference evidence="1 2" key="1">
    <citation type="journal article" date="2019" name="Int. J. Syst. Evol. Microbiol.">
        <title>Capsulimonas corticalis gen. nov., sp. nov., an aerobic capsulated bacterium, of a novel bacterial order, Capsulimonadales ord. nov., of the class Armatimonadia of the phylum Armatimonadetes.</title>
        <authorList>
            <person name="Li J."/>
            <person name="Kudo C."/>
            <person name="Tonouchi A."/>
        </authorList>
    </citation>
    <scope>NUCLEOTIDE SEQUENCE [LARGE SCALE GENOMIC DNA]</scope>
    <source>
        <strain evidence="1 2">AX-7</strain>
    </source>
</reference>
<protein>
    <submittedName>
        <fullName evidence="1">Uncharacterized protein</fullName>
    </submittedName>
</protein>
<dbReference type="EMBL" id="AP025739">
    <property type="protein sequence ID" value="BDI31607.1"/>
    <property type="molecule type" value="Genomic_DNA"/>
</dbReference>
<dbReference type="Proteomes" id="UP000287394">
    <property type="component" value="Chromosome"/>
</dbReference>
<dbReference type="AlphaFoldDB" id="A0A402D1G9"/>
<sequence length="184" mass="20417">MSIEWITAPKHVIDVVEQSVPVLLPIAIGRSAPNAIFERPHRVFSIDSIDHSESLNQAVVIAWRYLITENDKAIATAEALDHGEMARFSNVNVGPFVSATADAIRLVEALPEVSRGQYEFRLLHFGSEHTVTVWLRGIVRDFTNDLMIALNPSPVGLKPMQAYSPLELFSMLRSLHSETSASDL</sequence>